<evidence type="ECO:0000313" key="5">
    <source>
        <dbReference type="Proteomes" id="UP000822862"/>
    </source>
</evidence>
<dbReference type="SMART" id="SM00487">
    <property type="entry name" value="DEXDc"/>
    <property type="match status" value="1"/>
</dbReference>
<dbReference type="InterPro" id="IPR014001">
    <property type="entry name" value="Helicase_ATP-bd"/>
</dbReference>
<dbReference type="Pfam" id="PF00176">
    <property type="entry name" value="SNF2-rel_dom"/>
    <property type="match status" value="1"/>
</dbReference>
<protein>
    <submittedName>
        <fullName evidence="4">SNF2 family N-terminal domain</fullName>
    </submittedName>
</protein>
<keyword evidence="1" id="KW-0378">Hydrolase</keyword>
<dbReference type="SMART" id="SM00490">
    <property type="entry name" value="HELICc"/>
    <property type="match status" value="1"/>
</dbReference>
<dbReference type="PROSITE" id="PS51194">
    <property type="entry name" value="HELICASE_CTER"/>
    <property type="match status" value="1"/>
</dbReference>
<dbReference type="CDD" id="cd18793">
    <property type="entry name" value="SF2_C_SNF"/>
    <property type="match status" value="1"/>
</dbReference>
<evidence type="ECO:0000259" key="3">
    <source>
        <dbReference type="PROSITE" id="PS51194"/>
    </source>
</evidence>
<dbReference type="InterPro" id="IPR049730">
    <property type="entry name" value="SNF2/RAD54-like_C"/>
</dbReference>
<dbReference type="PANTHER" id="PTHR10799">
    <property type="entry name" value="SNF2/RAD54 HELICASE FAMILY"/>
    <property type="match status" value="1"/>
</dbReference>
<gene>
    <name evidence="4" type="ORF">RHAB15C_0001053</name>
</gene>
<dbReference type="Pfam" id="PF00271">
    <property type="entry name" value="Helicase_C"/>
    <property type="match status" value="1"/>
</dbReference>
<organism evidence="4 5">
    <name type="scientific">Candidatus Rhabdochlamydia porcellionis</name>
    <dbReference type="NCBI Taxonomy" id="225148"/>
    <lineage>
        <taxon>Bacteria</taxon>
        <taxon>Pseudomonadati</taxon>
        <taxon>Chlamydiota</taxon>
        <taxon>Chlamydiia</taxon>
        <taxon>Parachlamydiales</taxon>
        <taxon>Candidatus Rhabdochlamydiaceae</taxon>
        <taxon>Candidatus Rhabdochlamydia</taxon>
    </lineage>
</organism>
<name>A0ABX8Z2M4_9BACT</name>
<dbReference type="Gene3D" id="3.40.50.10810">
    <property type="entry name" value="Tandem AAA-ATPase domain"/>
    <property type="match status" value="1"/>
</dbReference>
<proteinExistence type="predicted"/>
<evidence type="ECO:0000259" key="2">
    <source>
        <dbReference type="PROSITE" id="PS51192"/>
    </source>
</evidence>
<dbReference type="InterPro" id="IPR038718">
    <property type="entry name" value="SNF2-like_sf"/>
</dbReference>
<dbReference type="PROSITE" id="PS51192">
    <property type="entry name" value="HELICASE_ATP_BIND_1"/>
    <property type="match status" value="1"/>
</dbReference>
<accession>A0ABX8Z2M4</accession>
<dbReference type="RefSeq" id="WP_194844746.1">
    <property type="nucleotide sequence ID" value="NZ_CP075585.1"/>
</dbReference>
<dbReference type="Proteomes" id="UP000822862">
    <property type="component" value="Chromosome"/>
</dbReference>
<keyword evidence="5" id="KW-1185">Reference proteome</keyword>
<dbReference type="Gene3D" id="3.40.50.300">
    <property type="entry name" value="P-loop containing nucleotide triphosphate hydrolases"/>
    <property type="match status" value="1"/>
</dbReference>
<feature type="domain" description="Helicase C-terminal" evidence="3">
    <location>
        <begin position="689"/>
        <end position="839"/>
    </location>
</feature>
<evidence type="ECO:0000256" key="1">
    <source>
        <dbReference type="ARBA" id="ARBA00022801"/>
    </source>
</evidence>
<evidence type="ECO:0000313" key="4">
    <source>
        <dbReference type="EMBL" id="QZA59168.1"/>
    </source>
</evidence>
<feature type="domain" description="Helicase ATP-binding" evidence="2">
    <location>
        <begin position="411"/>
        <end position="565"/>
    </location>
</feature>
<dbReference type="EMBL" id="CP075585">
    <property type="protein sequence ID" value="QZA59168.1"/>
    <property type="molecule type" value="Genomic_DNA"/>
</dbReference>
<reference evidence="4 5" key="1">
    <citation type="submission" date="2021-05" db="EMBL/GenBank/DDBJ databases">
        <title>Ecology and evolution of chlamydial symbionts of arthropods.</title>
        <authorList>
            <person name="Halter T."/>
            <person name="Sixt B.S."/>
            <person name="Toenshoff E.R."/>
            <person name="Koestlbacher S."/>
            <person name="Schulz F."/>
            <person name="Kostanjsek R."/>
            <person name="Collingro A."/>
            <person name="Hendrickx F."/>
            <person name="Horn M."/>
        </authorList>
    </citation>
    <scope>NUCLEOTIDE SEQUENCE [LARGE SCALE GENOMIC DNA]</scope>
    <source>
        <strain evidence="4 5">15C</strain>
    </source>
</reference>
<dbReference type="InterPro" id="IPR027417">
    <property type="entry name" value="P-loop_NTPase"/>
</dbReference>
<dbReference type="InterPro" id="IPR001650">
    <property type="entry name" value="Helicase_C-like"/>
</dbReference>
<dbReference type="SUPFAM" id="SSF52540">
    <property type="entry name" value="P-loop containing nucleoside triphosphate hydrolases"/>
    <property type="match status" value="2"/>
</dbReference>
<sequence>MSELFYHLDISQKSQMVITLSKKFFQRKEALLIAKSLLEKNALDLLWKKSPIHVEEGTRFSISSESAFALLKLLSGTGRLLYKGQKIIIDPFTRAEGFVQAKVLNETQVEICARFKLGRQEESLSSCTAVFWGSPQWILYAGVIRLLDTEASSKWLKTSETILQEKELQEFLEETGGVTWLGEISKDPLPFICLTDRHGGFANLWFDYGIRGKIPAFEEKEFFWRKKNLEKQWEQDLLETDFSKKKVGDSFYYCPLDKVAKCITFLIKIGWEVFDHQNKQVVCLGQETLLLEERKQAWLVRAEFDYQGYKANLQQVIGAFNRRSCFVELAAHTVGLIDLKKIEEKWADFSELEFDQEGVYLPFRQLGLLSDGKNPLEIFKQLKQPIQPIILGEKFKGQLFTYQNQGLSWLSFLEKNQVGGLLADEMGLGKTIQIIAFLSQLELKQSCLIVVPTSLLFNWQNEYARFFPSCSIHVHAGKKRMKTFPHIPSIILTSYAVLRIDQALFTSLDFQLIILDEAQIIKNPDSQIAEVCFQLKAKMRVAITGTPIENKLEDLFSLFHFLNPGLLGERKQFQAEVLASQVDGRYVKRMQKLIRPFILRRTKKQVAFDLPEKLEQTIWVEMGEEQRNIYEKYLQSTRVKLCSKETNQQMQILEAILRLRQICAHPLLVDSTAQDLYQCSGKFSKVMADLEEVVGEKRKVLFYSQFTSMLHLMKKEAQNRDWKYVYLDGSTKNREQVVSQFQEDDQTLLFFISLKAGGVGLNLTKADYVFLYDPWWNTAIENQAIDRAHRLGRFNQVIARRYVTVLSIEEKIMRLKKHKQQLSQTLMEDLSNIETLSLEDLIQLLD</sequence>
<dbReference type="InterPro" id="IPR000330">
    <property type="entry name" value="SNF2_N"/>
</dbReference>